<feature type="region of interest" description="Disordered" evidence="1">
    <location>
        <begin position="212"/>
        <end position="239"/>
    </location>
</feature>
<feature type="compositionally biased region" description="Basic and acidic residues" evidence="1">
    <location>
        <begin position="212"/>
        <end position="222"/>
    </location>
</feature>
<feature type="compositionally biased region" description="Basic and acidic residues" evidence="1">
    <location>
        <begin position="518"/>
        <end position="528"/>
    </location>
</feature>
<dbReference type="EMBL" id="JAANER010000005">
    <property type="protein sequence ID" value="KAG9189812.1"/>
    <property type="molecule type" value="Genomic_DNA"/>
</dbReference>
<reference evidence="2" key="1">
    <citation type="submission" date="2021-07" db="EMBL/GenBank/DDBJ databases">
        <title>Genome Resource of American Ginseng Black Spot Pathogen Alternaria panax.</title>
        <authorList>
            <person name="Qiu C."/>
            <person name="Wang W."/>
            <person name="Liu Z."/>
        </authorList>
    </citation>
    <scope>NUCLEOTIDE SEQUENCE</scope>
    <source>
        <strain evidence="2">BNCC115425</strain>
    </source>
</reference>
<dbReference type="AlphaFoldDB" id="A0AAD4FHA6"/>
<evidence type="ECO:0000313" key="3">
    <source>
        <dbReference type="Proteomes" id="UP001199106"/>
    </source>
</evidence>
<sequence length="634" mass="68753">MFTILRLNTLSSSARLRSQSNTDQMAAKYDSVKCRSCARVLAVVSAIGLTPTTSPDTSPAGCSTCQQFNSLYDAIQAANTDWAVLQNKRDSITKSFARENHMRAHMEFDNWLMTVEAPRSPRDGLDEQPKGKDPKDGNNSSEDEEQMSATKRRRSHSPTTQRPGDKSDLPPHEQQGISLSLRTSPKRSRSAAALAGRKRLKFSDSVQFHDDYRSSEQFHRPSETYVRGRNAPPEGSEYMDTSGSGLTFLKFTGMKKVGAKWVELSKEELAKQSEKAISWAELRKLATADKSITQPEDGDAVGELGRNEGAPTDARAARLARRAKGTSSAEPAMTRGLKSRRSRETSRKGKQLQPNGTPNGVEEAADGPTFALSTTTAHGDHHHSDGNLGQVENVGDDGLERRSDAVPETVAMCADQVQEAAKPNDEPHMETQVTSEAKCQGHAAQPSMSSVEPQATVLSRHGSSHTGPTDSISCKAHNAPEIGTQELLPNWLSLQPTLTILRDSKTASTTSTSKPSGARRDACDAPVQKRDFLRNDTILAAQTKLMPLEEALAIETPMRELSAEQEHSVKNLDRFSSPSNEPQVQGHSNAAIASVTIPQDPDRHPVAKTSTGETHILAGGVIDEAEEAVGQSHA</sequence>
<feature type="region of interest" description="Disordered" evidence="1">
    <location>
        <begin position="290"/>
        <end position="398"/>
    </location>
</feature>
<organism evidence="2 3">
    <name type="scientific">Alternaria panax</name>
    <dbReference type="NCBI Taxonomy" id="48097"/>
    <lineage>
        <taxon>Eukaryota</taxon>
        <taxon>Fungi</taxon>
        <taxon>Dikarya</taxon>
        <taxon>Ascomycota</taxon>
        <taxon>Pezizomycotina</taxon>
        <taxon>Dothideomycetes</taxon>
        <taxon>Pleosporomycetidae</taxon>
        <taxon>Pleosporales</taxon>
        <taxon>Pleosporineae</taxon>
        <taxon>Pleosporaceae</taxon>
        <taxon>Alternaria</taxon>
        <taxon>Alternaria sect. Panax</taxon>
    </lineage>
</organism>
<comment type="caution">
    <text evidence="2">The sequence shown here is derived from an EMBL/GenBank/DDBJ whole genome shotgun (WGS) entry which is preliminary data.</text>
</comment>
<keyword evidence="3" id="KW-1185">Reference proteome</keyword>
<feature type="compositionally biased region" description="Polar residues" evidence="1">
    <location>
        <begin position="574"/>
        <end position="588"/>
    </location>
</feature>
<dbReference type="Proteomes" id="UP001199106">
    <property type="component" value="Unassembled WGS sequence"/>
</dbReference>
<evidence type="ECO:0008006" key="4">
    <source>
        <dbReference type="Google" id="ProtNLM"/>
    </source>
</evidence>
<proteinExistence type="predicted"/>
<evidence type="ECO:0000313" key="2">
    <source>
        <dbReference type="EMBL" id="KAG9189812.1"/>
    </source>
</evidence>
<accession>A0AAD4FHA6</accession>
<evidence type="ECO:0000256" key="1">
    <source>
        <dbReference type="SAM" id="MobiDB-lite"/>
    </source>
</evidence>
<protein>
    <recommendedName>
        <fullName evidence="4">Stc1 domain-containing protein</fullName>
    </recommendedName>
</protein>
<feature type="compositionally biased region" description="Basic and acidic residues" evidence="1">
    <location>
        <begin position="119"/>
        <end position="136"/>
    </location>
</feature>
<name>A0AAD4FHA6_9PLEO</name>
<feature type="region of interest" description="Disordered" evidence="1">
    <location>
        <begin position="503"/>
        <end position="528"/>
    </location>
</feature>
<gene>
    <name evidence="2" type="ORF">G6011_06680</name>
</gene>
<feature type="region of interest" description="Disordered" evidence="1">
    <location>
        <begin position="560"/>
        <end position="618"/>
    </location>
</feature>
<feature type="region of interest" description="Disordered" evidence="1">
    <location>
        <begin position="118"/>
        <end position="196"/>
    </location>
</feature>
<feature type="compositionally biased region" description="Basic and acidic residues" evidence="1">
    <location>
        <begin position="560"/>
        <end position="573"/>
    </location>
</feature>